<dbReference type="RefSeq" id="XP_044408295.1">
    <property type="nucleotide sequence ID" value="XM_044552360.1"/>
</dbReference>
<dbReference type="Gramene" id="TraesWEE_scaffold_134286_01G000300.1">
    <property type="protein sequence ID" value="TraesWEE_scaffold_134286_01G000300.1"/>
    <property type="gene ID" value="TraesWEE_scaffold_134286_01G000300"/>
</dbReference>
<dbReference type="Gramene" id="TraesPARA_EIv1.0_1924500.1">
    <property type="protein sequence ID" value="TraesPARA_EIv1.0_1924500.1.CDS1"/>
    <property type="gene ID" value="TraesPARA_EIv1.0_1924500"/>
</dbReference>
<keyword evidence="2" id="KW-1185">Reference proteome</keyword>
<dbReference type="Gramene" id="TraesCS6A03G0372800.1">
    <property type="protein sequence ID" value="TraesCS6A03G0372800.1.CDS1"/>
    <property type="gene ID" value="TraesCS6A03G0372800"/>
</dbReference>
<dbReference type="Proteomes" id="UP000019116">
    <property type="component" value="Chromosome 6A"/>
</dbReference>
<dbReference type="Gramene" id="TraesNOR6A03G03323590.1">
    <property type="protein sequence ID" value="TraesNOR6A03G03323590.1.CDS1"/>
    <property type="gene ID" value="TraesNOR6A03G03323590"/>
</dbReference>
<dbReference type="PANTHER" id="PTHR36059">
    <property type="entry name" value="OS02G0175800 PROTEIN"/>
    <property type="match status" value="1"/>
</dbReference>
<dbReference type="Gramene" id="TraesSTA6A03G03282750.2">
    <property type="protein sequence ID" value="TraesSTA6A03G03282750.2.CDS1"/>
    <property type="gene ID" value="TraesSTA6A03G03282750"/>
</dbReference>
<gene>
    <name evidence="1" type="primary">LOC123132536</name>
</gene>
<dbReference type="Gramene" id="TraesJAG6A03G03286530.1">
    <property type="protein sequence ID" value="TraesJAG6A03G03286530.1.CDS1"/>
    <property type="gene ID" value="TraesJAG6A03G03286530"/>
</dbReference>
<dbReference type="Gramene" id="TraesJUL6A03G03318290.1">
    <property type="protein sequence ID" value="TraesJUL6A03G03318290.1.CDS1"/>
    <property type="gene ID" value="TraesJUL6A03G03318290"/>
</dbReference>
<name>A0A3B6NPC1_WHEAT</name>
<dbReference type="Gramene" id="TraesSYM6A03G03232770.1">
    <property type="protein sequence ID" value="TraesSYM6A03G03232770.1.CDS1"/>
    <property type="gene ID" value="TraesSYM6A03G03232770"/>
</dbReference>
<dbReference type="OrthoDB" id="503863at2759"/>
<dbReference type="Gramene" id="TraesCS6A02G153900.1">
    <property type="protein sequence ID" value="TraesCS6A02G153900.1.cds1"/>
    <property type="gene ID" value="TraesCS6A02G153900"/>
</dbReference>
<dbReference type="Gramene" id="TraesCLE_scaffold_020270_01G000100.1">
    <property type="protein sequence ID" value="TraesCLE_scaffold_020270_01G000100.1"/>
    <property type="gene ID" value="TraesCLE_scaffold_020270_01G000100"/>
</dbReference>
<reference evidence="1" key="2">
    <citation type="submission" date="2018-10" db="UniProtKB">
        <authorList>
            <consortium name="EnsemblPlants"/>
        </authorList>
    </citation>
    <scope>IDENTIFICATION</scope>
</reference>
<dbReference type="EnsemblPlants" id="TraesCS6A02G153900.1">
    <property type="protein sequence ID" value="TraesCS6A02G153900.1.cds1"/>
    <property type="gene ID" value="TraesCS6A02G153900"/>
</dbReference>
<sequence>MAMRALYNEIRAMKVRDVPAYLKPRLTWENVKKSTDQAVDRYIEKYIETSSVDPLFHVCFGGMAFAYLVGLPQERRHLEHLEKHGGH</sequence>
<dbReference type="Gramene" id="TraesARI6A03G03247400.1">
    <property type="protein sequence ID" value="TraesARI6A03G03247400.1.CDS1"/>
    <property type="gene ID" value="TraesARI6A03G03247400"/>
</dbReference>
<accession>A0A3B6NPC1</accession>
<dbReference type="Gramene" id="TraesCAD_scaffold_023388_01G000300.1">
    <property type="protein sequence ID" value="TraesCAD_scaffold_023388_01G000300.1"/>
    <property type="gene ID" value="TraesCAD_scaffold_023388_01G000300"/>
</dbReference>
<evidence type="ECO:0008006" key="3">
    <source>
        <dbReference type="Google" id="ProtNLM"/>
    </source>
</evidence>
<evidence type="ECO:0000313" key="2">
    <source>
        <dbReference type="Proteomes" id="UP000019116"/>
    </source>
</evidence>
<reference evidence="1" key="1">
    <citation type="submission" date="2018-08" db="EMBL/GenBank/DDBJ databases">
        <authorList>
            <person name="Rossello M."/>
        </authorList>
    </citation>
    <scope>NUCLEOTIDE SEQUENCE [LARGE SCALE GENOMIC DNA]</scope>
    <source>
        <strain evidence="1">cv. Chinese Spring</strain>
    </source>
</reference>
<dbReference type="Gramene" id="TraesROB_scaffold_034811_01G000100.1">
    <property type="protein sequence ID" value="TraesROB_scaffold_034811_01G000100.1"/>
    <property type="gene ID" value="TraesROB_scaffold_034811_01G000100"/>
</dbReference>
<dbReference type="Gramene" id="TraesLDM6A03G03295360.1">
    <property type="protein sequence ID" value="TraesLDM6A03G03295360.1.CDS1"/>
    <property type="gene ID" value="TraesLDM6A03G03295360"/>
</dbReference>
<dbReference type="PANTHER" id="PTHR36059:SF2">
    <property type="entry name" value="OS02G0175800 PROTEIN"/>
    <property type="match status" value="1"/>
</dbReference>
<dbReference type="PaxDb" id="4565-Traes_6AS_A3A4E4DFC.1"/>
<dbReference type="GeneID" id="123132536"/>
<dbReference type="AlphaFoldDB" id="A0A3B6NPC1"/>
<dbReference type="Gramene" id="TraesLAC6A03G03246770.2">
    <property type="protein sequence ID" value="TraesLAC6A03G03246770.2.CDS1"/>
    <property type="gene ID" value="TraesLAC6A03G03246770"/>
</dbReference>
<protein>
    <recommendedName>
        <fullName evidence="3">Fiber protein Fb15</fullName>
    </recommendedName>
</protein>
<dbReference type="Gramene" id="TraesLAC6A03G03246770.1">
    <property type="protein sequence ID" value="TraesLAC6A03G03246770.1.CDS1"/>
    <property type="gene ID" value="TraesLAC6A03G03246770"/>
</dbReference>
<dbReference type="OMA" id="IFHICIG"/>
<dbReference type="Gramene" id="TraesRN6A0100342300.1">
    <property type="protein sequence ID" value="TraesRN6A0100342300.1"/>
    <property type="gene ID" value="TraesRN6A0100342300"/>
</dbReference>
<dbReference type="Gramene" id="TraesMAC6A03G03291410.1">
    <property type="protein sequence ID" value="TraesMAC6A03G03291410.1.CDS1"/>
    <property type="gene ID" value="TraesMAC6A03G03291410"/>
</dbReference>
<dbReference type="Gramene" id="TraesSYM6A03G03232770.2">
    <property type="protein sequence ID" value="TraesSYM6A03G03232770.2.CDS1"/>
    <property type="gene ID" value="TraesSYM6A03G03232770"/>
</dbReference>
<organism evidence="1">
    <name type="scientific">Triticum aestivum</name>
    <name type="common">Wheat</name>
    <dbReference type="NCBI Taxonomy" id="4565"/>
    <lineage>
        <taxon>Eukaryota</taxon>
        <taxon>Viridiplantae</taxon>
        <taxon>Streptophyta</taxon>
        <taxon>Embryophyta</taxon>
        <taxon>Tracheophyta</taxon>
        <taxon>Spermatophyta</taxon>
        <taxon>Magnoliopsida</taxon>
        <taxon>Liliopsida</taxon>
        <taxon>Poales</taxon>
        <taxon>Poaceae</taxon>
        <taxon>BOP clade</taxon>
        <taxon>Pooideae</taxon>
        <taxon>Triticodae</taxon>
        <taxon>Triticeae</taxon>
        <taxon>Triticinae</taxon>
        <taxon>Triticum</taxon>
    </lineage>
</organism>
<proteinExistence type="predicted"/>
<dbReference type="STRING" id="4565.A0A3B6NPC1"/>
<evidence type="ECO:0000313" key="1">
    <source>
        <dbReference type="EnsemblPlants" id="TraesCS6A02G153900.1.cds1"/>
    </source>
</evidence>